<evidence type="ECO:0000313" key="5">
    <source>
        <dbReference type="Proteomes" id="UP000242219"/>
    </source>
</evidence>
<dbReference type="RefSeq" id="WP_070067707.1">
    <property type="nucleotide sequence ID" value="NZ_MJUW02000103.1"/>
</dbReference>
<comment type="caution">
    <text evidence="4">The sequence shown here is derived from an EMBL/GenBank/DDBJ whole genome shotgun (WGS) entry which is preliminary data.</text>
</comment>
<accession>A0A1V6LYB2</accession>
<evidence type="ECO:0000256" key="2">
    <source>
        <dbReference type="SAM" id="Phobius"/>
    </source>
</evidence>
<organism evidence="4 5">
    <name type="scientific">Candidatus Brocadia sapporoensis</name>
    <dbReference type="NCBI Taxonomy" id="392547"/>
    <lineage>
        <taxon>Bacteria</taxon>
        <taxon>Pseudomonadati</taxon>
        <taxon>Planctomycetota</taxon>
        <taxon>Candidatus Brocadiia</taxon>
        <taxon>Candidatus Brocadiales</taxon>
        <taxon>Candidatus Brocadiaceae</taxon>
        <taxon>Candidatus Brocadia</taxon>
    </lineage>
</organism>
<dbReference type="InterPro" id="IPR025641">
    <property type="entry name" value="DUF4340"/>
</dbReference>
<evidence type="ECO:0000313" key="4">
    <source>
        <dbReference type="EMBL" id="OQD45121.1"/>
    </source>
</evidence>
<keyword evidence="5" id="KW-1185">Reference proteome</keyword>
<gene>
    <name evidence="4" type="ORF">BIY37_10115</name>
</gene>
<feature type="domain" description="DUF4340" evidence="3">
    <location>
        <begin position="222"/>
        <end position="346"/>
    </location>
</feature>
<protein>
    <recommendedName>
        <fullName evidence="3">DUF4340 domain-containing protein</fullName>
    </recommendedName>
</protein>
<dbReference type="AlphaFoldDB" id="A0A1V6LYB2"/>
<proteinExistence type="predicted"/>
<keyword evidence="2" id="KW-0472">Membrane</keyword>
<feature type="domain" description="DUF4340" evidence="3">
    <location>
        <begin position="506"/>
        <end position="698"/>
    </location>
</feature>
<dbReference type="Proteomes" id="UP000242219">
    <property type="component" value="Unassembled WGS sequence"/>
</dbReference>
<evidence type="ECO:0000256" key="1">
    <source>
        <dbReference type="SAM" id="MobiDB-lite"/>
    </source>
</evidence>
<keyword evidence="2" id="KW-1133">Transmembrane helix</keyword>
<evidence type="ECO:0000259" key="3">
    <source>
        <dbReference type="Pfam" id="PF14238"/>
    </source>
</evidence>
<dbReference type="EMBL" id="MJUW02000103">
    <property type="protein sequence ID" value="OQD45121.1"/>
    <property type="molecule type" value="Genomic_DNA"/>
</dbReference>
<sequence>MKLKTTIILLIVAAIGISYIFLYEKKQLPHEEWERLQKKVLPDFKASMIKKIELNNESGKVVLEKTEDNFWHIIEPQKLRSDNSEVNSILSEFEFMNKVGSFSQEGDKPFDLKDYGLDAPKISITMYTDIPAKRDKIQVMGPKDKYTVFVGQKLAAGDNVYIRLDSSDDVVVVPGTLLGKLTKNVLDLRSKWVFTFDKEAVDNVQIKTTEHTIACNRKGNFWRLSEPVNDLADLEKIRDLLSKLKNLQIDRTDFITEESDDLVKYGLDVPRFTVTINEKGVGQSVVFGHSLDNKVYAKRTDEPTIFFLKDTILADLSKKPNELRDRKVVRFESIGTYGVNKLEIKTPDDLVAIEKSLDLDWKLTKPVNIYADQDTVKNFIEKIKTLEIEDFVSDKPTDLSVYGLKDPVFEISVTKEEDKELAKFYVGNKAPDGTKCYVKRVGEDPVYTVPTAEFYDKIENPLLSFRDRLVSDFNKDLVKKLVVEKPDRTFVCDITNKRDAEGQFQWELSKPVQTIADTNAINQIIWDMSFLKADSYVVKAPKDLKVFGLQDPRIRISVTYEKVPEQLSEEQGKKEKEEKPEAVAKSKEPLEKIVETRTLLIGKKVKDGDKVSSYGMFADNDLVFELSWPKVKNLDAELAPTKILNFDRLDAKELTLNYNGRTISFQKINNVWKLKNNEQKEVQGREVDYFVRNLDELKGNYIEQYKPTNLTQFSLDKPQVVITVGLDGGDAVLYIGKKKDASGYYVKNKNSDYIYVVDNESVANLIKNEEDFTTITHEAIPQVPGNEAKATTGEMPLGTAPHGNAPKKSPHGGFH</sequence>
<reference evidence="4 5" key="1">
    <citation type="journal article" date="2016" name="Genome Announc.">
        <title>Draft Genome Sequence of the Anaerobic Ammonium-Oxidizing Bacterium 'Candidatus Brocadia sp. 40'.</title>
        <authorList>
            <person name="Ali M."/>
            <person name="Haroon M.F."/>
            <person name="Narita Y."/>
            <person name="Zhang L."/>
            <person name="Rangel Shaw D."/>
            <person name="Okabe S."/>
            <person name="Saikaly P.E."/>
        </authorList>
    </citation>
    <scope>NUCLEOTIDE SEQUENCE [LARGE SCALE GENOMIC DNA]</scope>
    <source>
        <strain evidence="4 5">40</strain>
    </source>
</reference>
<feature type="transmembrane region" description="Helical" evidence="2">
    <location>
        <begin position="7"/>
        <end position="23"/>
    </location>
</feature>
<feature type="domain" description="DUF4340" evidence="3">
    <location>
        <begin position="361"/>
        <end position="491"/>
    </location>
</feature>
<keyword evidence="2" id="KW-0812">Transmembrane</keyword>
<feature type="region of interest" description="Disordered" evidence="1">
    <location>
        <begin position="785"/>
        <end position="815"/>
    </location>
</feature>
<name>A0A1V6LYB2_9BACT</name>
<feature type="domain" description="DUF4340" evidence="3">
    <location>
        <begin position="71"/>
        <end position="212"/>
    </location>
</feature>
<dbReference type="Pfam" id="PF14238">
    <property type="entry name" value="DUF4340"/>
    <property type="match status" value="4"/>
</dbReference>